<dbReference type="AlphaFoldDB" id="A0A5K7S590"/>
<dbReference type="KEGG" id="anf:AQPE_0845"/>
<protein>
    <submittedName>
        <fullName evidence="1">Uncharacterized protein</fullName>
    </submittedName>
</protein>
<gene>
    <name evidence="1" type="ORF">AQPE_0845</name>
</gene>
<dbReference type="EMBL" id="AP018694">
    <property type="protein sequence ID" value="BBE16702.1"/>
    <property type="molecule type" value="Genomic_DNA"/>
</dbReference>
<organism evidence="1 2">
    <name type="scientific">Aquipluma nitroreducens</name>
    <dbReference type="NCBI Taxonomy" id="2010828"/>
    <lineage>
        <taxon>Bacteria</taxon>
        <taxon>Pseudomonadati</taxon>
        <taxon>Bacteroidota</taxon>
        <taxon>Bacteroidia</taxon>
        <taxon>Marinilabiliales</taxon>
        <taxon>Prolixibacteraceae</taxon>
        <taxon>Aquipluma</taxon>
    </lineage>
</organism>
<dbReference type="RefSeq" id="WP_318349753.1">
    <property type="nucleotide sequence ID" value="NZ_AP018694.1"/>
</dbReference>
<proteinExistence type="predicted"/>
<reference evidence="1" key="1">
    <citation type="journal article" date="2020" name="Int. J. Syst. Evol. Microbiol.">
        <title>Aquipluma nitroreducens gen. nov. sp. nov., a novel facultatively anaerobic bacterium isolated from a freshwater lake.</title>
        <authorList>
            <person name="Watanabe M."/>
            <person name="Kojima H."/>
            <person name="Fukui M."/>
        </authorList>
    </citation>
    <scope>NUCLEOTIDE SEQUENCE</scope>
    <source>
        <strain evidence="1">MeG22</strain>
    </source>
</reference>
<sequence>MKKIIGILLLLTQFSCSTPPKPEGLILKVQYQPEKTYRISTIRGTETVITYSGQPIAMRKLKSMNIKNPTISKVKTKNDTELETGKSIADQSFPVRLTYKKTMSLDGKNEIPEGAVVLGEISGNQQPTFNSVTSGTLNSEQKAQLLQTVQTTFEQFKFPEQRLKIGDQFSTDRPMEMAMEGSTIEIKVTTTYKLLSIKNNMAQFELNQSYQMTPKIMNNSFSGKGNGKGQLSYDVANSLITDYSIKTEIEMNKKLDYYEFDLKTINEFSQTTQIAKQ</sequence>
<dbReference type="Proteomes" id="UP001193389">
    <property type="component" value="Chromosome"/>
</dbReference>
<accession>A0A5K7S590</accession>
<evidence type="ECO:0000313" key="2">
    <source>
        <dbReference type="Proteomes" id="UP001193389"/>
    </source>
</evidence>
<name>A0A5K7S590_9BACT</name>
<evidence type="ECO:0000313" key="1">
    <source>
        <dbReference type="EMBL" id="BBE16702.1"/>
    </source>
</evidence>
<keyword evidence="2" id="KW-1185">Reference proteome</keyword>